<evidence type="ECO:0000256" key="11">
    <source>
        <dbReference type="SAM" id="Coils"/>
    </source>
</evidence>
<accession>A0A9W8AVZ3</accession>
<evidence type="ECO:0000256" key="5">
    <source>
        <dbReference type="ARBA" id="ARBA00022618"/>
    </source>
</evidence>
<evidence type="ECO:0000256" key="10">
    <source>
        <dbReference type="PIRNR" id="PIRNR005719"/>
    </source>
</evidence>
<dbReference type="SUPFAM" id="SSF75553">
    <property type="entry name" value="Smc hinge domain"/>
    <property type="match status" value="1"/>
</dbReference>
<gene>
    <name evidence="13" type="primary">SMC1</name>
    <name evidence="13" type="ORF">IWQ62_002480</name>
</gene>
<keyword evidence="14" id="KW-1185">Reference proteome</keyword>
<dbReference type="AlphaFoldDB" id="A0A9W8AVZ3"/>
<evidence type="ECO:0000259" key="12">
    <source>
        <dbReference type="SMART" id="SM00968"/>
    </source>
</evidence>
<dbReference type="InterPro" id="IPR024704">
    <property type="entry name" value="SMC"/>
</dbReference>
<dbReference type="InterPro" id="IPR036277">
    <property type="entry name" value="SMC_hinge_sf"/>
</dbReference>
<dbReference type="GO" id="GO:0003677">
    <property type="term" value="F:DNA binding"/>
    <property type="evidence" value="ECO:0007669"/>
    <property type="project" value="TreeGrafter"/>
</dbReference>
<dbReference type="GO" id="GO:0016887">
    <property type="term" value="F:ATP hydrolysis activity"/>
    <property type="evidence" value="ECO:0007669"/>
    <property type="project" value="InterPro"/>
</dbReference>
<evidence type="ECO:0000256" key="9">
    <source>
        <dbReference type="ARBA" id="ARBA00023306"/>
    </source>
</evidence>
<evidence type="ECO:0000256" key="1">
    <source>
        <dbReference type="ARBA" id="ARBA00004123"/>
    </source>
</evidence>
<keyword evidence="6" id="KW-0498">Mitosis</keyword>
<dbReference type="Pfam" id="PF02463">
    <property type="entry name" value="SMC_N"/>
    <property type="match status" value="1"/>
</dbReference>
<dbReference type="GO" id="GO:0051301">
    <property type="term" value="P:cell division"/>
    <property type="evidence" value="ECO:0007669"/>
    <property type="project" value="UniProtKB-KW"/>
</dbReference>
<protein>
    <recommendedName>
        <fullName evidence="10">Structural maintenance of chromosomes protein</fullName>
    </recommendedName>
</protein>
<proteinExistence type="inferred from homology"/>
<keyword evidence="4" id="KW-0158">Chromosome</keyword>
<dbReference type="Gene3D" id="3.30.70.1620">
    <property type="match status" value="1"/>
</dbReference>
<dbReference type="PANTHER" id="PTHR18937:SF12">
    <property type="entry name" value="STRUCTURAL MAINTENANCE OF CHROMOSOMES PROTEIN"/>
    <property type="match status" value="1"/>
</dbReference>
<organism evidence="13 14">
    <name type="scientific">Dispira parvispora</name>
    <dbReference type="NCBI Taxonomy" id="1520584"/>
    <lineage>
        <taxon>Eukaryota</taxon>
        <taxon>Fungi</taxon>
        <taxon>Fungi incertae sedis</taxon>
        <taxon>Zoopagomycota</taxon>
        <taxon>Kickxellomycotina</taxon>
        <taxon>Dimargaritomycetes</taxon>
        <taxon>Dimargaritales</taxon>
        <taxon>Dimargaritaceae</taxon>
        <taxon>Dispira</taxon>
    </lineage>
</organism>
<dbReference type="InterPro" id="IPR027417">
    <property type="entry name" value="P-loop_NTPase"/>
</dbReference>
<dbReference type="InterPro" id="IPR010935">
    <property type="entry name" value="SMC_hinge"/>
</dbReference>
<feature type="coiled-coil region" evidence="11">
    <location>
        <begin position="657"/>
        <end position="760"/>
    </location>
</feature>
<evidence type="ECO:0000256" key="3">
    <source>
        <dbReference type="ARBA" id="ARBA00005597"/>
    </source>
</evidence>
<keyword evidence="8 10" id="KW-0539">Nucleus</keyword>
<evidence type="ECO:0000256" key="8">
    <source>
        <dbReference type="ARBA" id="ARBA00023242"/>
    </source>
</evidence>
<dbReference type="Gene3D" id="1.20.1060.20">
    <property type="match status" value="1"/>
</dbReference>
<dbReference type="SMART" id="SM00968">
    <property type="entry name" value="SMC_hinge"/>
    <property type="match status" value="1"/>
</dbReference>
<feature type="domain" description="SMC hinge" evidence="12">
    <location>
        <begin position="497"/>
        <end position="613"/>
    </location>
</feature>
<dbReference type="GO" id="GO:0007062">
    <property type="term" value="P:sister chromatid cohesion"/>
    <property type="evidence" value="ECO:0007669"/>
    <property type="project" value="InterPro"/>
</dbReference>
<comment type="similarity">
    <text evidence="3">Belongs to the SMC family. SMC1 subfamily.</text>
</comment>
<dbReference type="PIRSF" id="PIRSF005719">
    <property type="entry name" value="SMC"/>
    <property type="match status" value="1"/>
</dbReference>
<comment type="subcellular location">
    <subcellularLocation>
        <location evidence="2">Chromosome</location>
    </subcellularLocation>
    <subcellularLocation>
        <location evidence="1 10">Nucleus</location>
    </subcellularLocation>
</comment>
<reference evidence="13" key="1">
    <citation type="submission" date="2022-07" db="EMBL/GenBank/DDBJ databases">
        <title>Phylogenomic reconstructions and comparative analyses of Kickxellomycotina fungi.</title>
        <authorList>
            <person name="Reynolds N.K."/>
            <person name="Stajich J.E."/>
            <person name="Barry K."/>
            <person name="Grigoriev I.V."/>
            <person name="Crous P."/>
            <person name="Smith M.E."/>
        </authorList>
    </citation>
    <scope>NUCLEOTIDE SEQUENCE</scope>
    <source>
        <strain evidence="13">RSA 1196</strain>
    </source>
</reference>
<dbReference type="Gene3D" id="3.40.50.300">
    <property type="entry name" value="P-loop containing nucleotide triphosphate hydrolases"/>
    <property type="match status" value="2"/>
</dbReference>
<dbReference type="Pfam" id="PF06470">
    <property type="entry name" value="SMC_hinge"/>
    <property type="match status" value="1"/>
</dbReference>
<dbReference type="OrthoDB" id="5575062at2759"/>
<feature type="coiled-coil region" evidence="11">
    <location>
        <begin position="1041"/>
        <end position="1075"/>
    </location>
</feature>
<evidence type="ECO:0000256" key="6">
    <source>
        <dbReference type="ARBA" id="ARBA00022776"/>
    </source>
</evidence>
<dbReference type="GO" id="GO:0008278">
    <property type="term" value="C:cohesin complex"/>
    <property type="evidence" value="ECO:0007669"/>
    <property type="project" value="InterPro"/>
</dbReference>
<feature type="coiled-coil region" evidence="11">
    <location>
        <begin position="250"/>
        <end position="277"/>
    </location>
</feature>
<dbReference type="Proteomes" id="UP001150925">
    <property type="component" value="Unassembled WGS sequence"/>
</dbReference>
<dbReference type="InterPro" id="IPR003395">
    <property type="entry name" value="RecF/RecN/SMC_N"/>
</dbReference>
<name>A0A9W8AVZ3_9FUNG</name>
<dbReference type="InterPro" id="IPR028468">
    <property type="entry name" value="Smc1_ABC"/>
</dbReference>
<keyword evidence="9" id="KW-0131">Cell cycle</keyword>
<dbReference type="CDD" id="cd03275">
    <property type="entry name" value="ABC_SMC1_euk"/>
    <property type="match status" value="1"/>
</dbReference>
<dbReference type="GO" id="GO:0005524">
    <property type="term" value="F:ATP binding"/>
    <property type="evidence" value="ECO:0007669"/>
    <property type="project" value="InterPro"/>
</dbReference>
<sequence>MGRLVELEVNNFKSYKGRQTIGPFKTFTSIIGPNGAGVKSSQLRSAQLKELIYSGKSRVMNAADPLGEELPQRGHVAALYVTDEGKEIRFMRRINRRNVSHTEYNRMLEQQNILVRARNFLVFQGDVEAVASQSAKDLARLIEHISGSWEFKADYEKLKAEQDLATENSTFNLNKRRGITNEMKEYRDQKAELDQYEQLTKGKNQLISRHLLWKLFHVEQNIGKLEQELDSNYRVIEERYGLQQTEEAELKEARREQARIYRDLAKLEKRAKQCEMEVEQEKPSVIRVDEKISYSGQKVTRDQDNLNSVQQDLARQEQVVQTLERELANVNRAAQRFEAQWEEKVKQRGPHLDEHSLSEYHRLKEQVAIRTVQVQQQLENLQRTRKTQAETAARLQEQKEEYQTRKENLQENQRGLTEYVDKLTQQLGQVEQELGETTGRLQRFQSDRQRIRQTEVEANEKLTGILNKLAQARVDKRESERERKMKECLESLKRIFPGVYGRVGDLCRPNQRKYDAAVAIALGRHLDAIVVDKQSTAIECIHYMKEQRAGQATFLPLDSLATQPVQEKLRSLAKGAHLAVDVLQFESAVEKAMQFACGNTLICDSQKVAKHICYELKQEVKAVALDGTVIHKTGMITGGAPDPNAARSQQRWEDKELENLTKAKEHLVAQLNDLAREKRKLNSDEQLQSQITGLQTRQRFAQEEVRTVTRKRENTERELEHVDRSLRECTQRHHAIEQQLSNLDEQLQTIQGSIAQVEDRVFEDFCGRIGVSHIREYEEHQVSFSEKTTELRLKFSNQQSKLHNQILFENQQLQSLQDRVTRIESVLEEDQRVLADLRADKAQREAKLSEIRKNAETLQVNIARVKAQYDAQSEKVAAQKKVVATKLQELDQLANDSTTKESLVQKFHVERASALRRCKLEEVALPLLQGSLDKLSLEESDLFREPDEMDLDSSDDEQGESMTQANRFLQQRAQKLQTPQQRAASKQRVSQWGIKVDFSSLSKRDRDNGGEDAEQRFVDQIRQFTKELEQLAPNMHAYERLGGVELKLRETEREFEEARQEAKAAKERFNAIKQKRYDSFYRAYSHIAEKIDQIYKDLTKSATFPLGGTAYLSLEDGEEPYLQGVKYHAMPPMKRFRDMEQLSGGEKTVAALALLFAIHSYQPSPFFVLDEVDAALDNTNVAKVANYIREHCGDNFQFIVISLKQSLYEKAQSLVGIYREQTVNSSQTLTIDLEKFPE</sequence>
<evidence type="ECO:0000256" key="2">
    <source>
        <dbReference type="ARBA" id="ARBA00004286"/>
    </source>
</evidence>
<comment type="caution">
    <text evidence="13">The sequence shown here is derived from an EMBL/GenBank/DDBJ whole genome shotgun (WGS) entry which is preliminary data.</text>
</comment>
<evidence type="ECO:0000256" key="4">
    <source>
        <dbReference type="ARBA" id="ARBA00022454"/>
    </source>
</evidence>
<evidence type="ECO:0000313" key="13">
    <source>
        <dbReference type="EMBL" id="KAJ1966230.1"/>
    </source>
</evidence>
<dbReference type="EMBL" id="JANBPY010000530">
    <property type="protein sequence ID" value="KAJ1966230.1"/>
    <property type="molecule type" value="Genomic_DNA"/>
</dbReference>
<evidence type="ECO:0000313" key="14">
    <source>
        <dbReference type="Proteomes" id="UP001150925"/>
    </source>
</evidence>
<keyword evidence="7 11" id="KW-0175">Coiled coil</keyword>
<keyword evidence="5" id="KW-0132">Cell division</keyword>
<feature type="coiled-coil region" evidence="11">
    <location>
        <begin position="364"/>
        <end position="440"/>
    </location>
</feature>
<feature type="coiled-coil region" evidence="11">
    <location>
        <begin position="306"/>
        <end position="340"/>
    </location>
</feature>
<dbReference type="PANTHER" id="PTHR18937">
    <property type="entry name" value="STRUCTURAL MAINTENANCE OF CHROMOSOMES SMC FAMILY MEMBER"/>
    <property type="match status" value="1"/>
</dbReference>
<evidence type="ECO:0000256" key="7">
    <source>
        <dbReference type="ARBA" id="ARBA00023054"/>
    </source>
</evidence>
<dbReference type="SUPFAM" id="SSF52540">
    <property type="entry name" value="P-loop containing nucleoside triphosphate hydrolases"/>
    <property type="match status" value="2"/>
</dbReference>
<feature type="coiled-coil region" evidence="11">
    <location>
        <begin position="813"/>
        <end position="875"/>
    </location>
</feature>
<dbReference type="GO" id="GO:0005634">
    <property type="term" value="C:nucleus"/>
    <property type="evidence" value="ECO:0007669"/>
    <property type="project" value="UniProtKB-SubCell"/>
</dbReference>